<evidence type="ECO:0000256" key="2">
    <source>
        <dbReference type="ARBA" id="ARBA00023287"/>
    </source>
</evidence>
<name>A0ABW3NJ83_9BACI</name>
<keyword evidence="3" id="KW-1133">Transmembrane helix</keyword>
<dbReference type="EMBL" id="JBHTKK010000012">
    <property type="protein sequence ID" value="MFD1066570.1"/>
    <property type="molecule type" value="Genomic_DNA"/>
</dbReference>
<organism evidence="4 5">
    <name type="scientific">Oceanobacillus locisalsi</name>
    <dbReference type="NCBI Taxonomy" id="546107"/>
    <lineage>
        <taxon>Bacteria</taxon>
        <taxon>Bacillati</taxon>
        <taxon>Bacillota</taxon>
        <taxon>Bacilli</taxon>
        <taxon>Bacillales</taxon>
        <taxon>Bacillaceae</taxon>
        <taxon>Oceanobacillus</taxon>
    </lineage>
</organism>
<protein>
    <submittedName>
        <fullName evidence="4">Prepilin-type N-terminal cleavage/methylation domain-containing protein</fullName>
    </submittedName>
</protein>
<reference evidence="5" key="1">
    <citation type="journal article" date="2019" name="Int. J. Syst. Evol. Microbiol.">
        <title>The Global Catalogue of Microorganisms (GCM) 10K type strain sequencing project: providing services to taxonomists for standard genome sequencing and annotation.</title>
        <authorList>
            <consortium name="The Broad Institute Genomics Platform"/>
            <consortium name="The Broad Institute Genome Sequencing Center for Infectious Disease"/>
            <person name="Wu L."/>
            <person name="Ma J."/>
        </authorList>
    </citation>
    <scope>NUCLEOTIDE SEQUENCE [LARGE SCALE GENOMIC DNA]</scope>
    <source>
        <strain evidence="5">CCUG 56608</strain>
    </source>
</reference>
<evidence type="ECO:0000313" key="4">
    <source>
        <dbReference type="EMBL" id="MFD1066570.1"/>
    </source>
</evidence>
<dbReference type="NCBIfam" id="TIGR02532">
    <property type="entry name" value="IV_pilin_GFxxxE"/>
    <property type="match status" value="1"/>
</dbReference>
<dbReference type="RefSeq" id="WP_379592147.1">
    <property type="nucleotide sequence ID" value="NZ_JBHTKK010000012.1"/>
</dbReference>
<keyword evidence="3" id="KW-0812">Transmembrane</keyword>
<dbReference type="Pfam" id="PF07963">
    <property type="entry name" value="N_methyl"/>
    <property type="match status" value="1"/>
</dbReference>
<gene>
    <name evidence="4" type="ORF">ACFQ19_11100</name>
</gene>
<keyword evidence="2" id="KW-0178">Competence</keyword>
<keyword evidence="5" id="KW-1185">Reference proteome</keyword>
<proteinExistence type="predicted"/>
<feature type="transmembrane region" description="Helical" evidence="3">
    <location>
        <begin position="21"/>
        <end position="38"/>
    </location>
</feature>
<accession>A0ABW3NJ83</accession>
<keyword evidence="3" id="KW-0472">Membrane</keyword>
<comment type="subcellular location">
    <subcellularLocation>
        <location evidence="1">Cell surface</location>
    </subcellularLocation>
</comment>
<evidence type="ECO:0000256" key="1">
    <source>
        <dbReference type="ARBA" id="ARBA00004241"/>
    </source>
</evidence>
<comment type="caution">
    <text evidence="4">The sequence shown here is derived from an EMBL/GenBank/DDBJ whole genome shotgun (WGS) entry which is preliminary data.</text>
</comment>
<dbReference type="PROSITE" id="PS00409">
    <property type="entry name" value="PROKAR_NTER_METHYL"/>
    <property type="match status" value="1"/>
</dbReference>
<dbReference type="InterPro" id="IPR012902">
    <property type="entry name" value="N_methyl_site"/>
</dbReference>
<dbReference type="Proteomes" id="UP001597041">
    <property type="component" value="Unassembled WGS sequence"/>
</dbReference>
<sequence length="152" mass="17529">MKAKHRLKIIAESGFTLVETLVSVVLLGLVLTIFLTVFTQSAAINKTSEEVVDASYLAQKEMENLYALSQRTTDYRTAMEAAGYTEVEEDSDWMYYTFHHDDPETEDYYTQIRLEKDGADHLHRVVVEVYQQNDDAQQVKMQNVLAWGQEPR</sequence>
<evidence type="ECO:0000256" key="3">
    <source>
        <dbReference type="SAM" id="Phobius"/>
    </source>
</evidence>
<evidence type="ECO:0000313" key="5">
    <source>
        <dbReference type="Proteomes" id="UP001597041"/>
    </source>
</evidence>